<dbReference type="InterPro" id="IPR011992">
    <property type="entry name" value="EF-hand-dom_pair"/>
</dbReference>
<dbReference type="Gene3D" id="1.10.238.10">
    <property type="entry name" value="EF-hand"/>
    <property type="match status" value="1"/>
</dbReference>
<sequence length="150" mass="16255">MKTLILSSAALAVVATGGIAVAQGGRMAPPSTKAEATAQAADRFARLDADKNGQVTLAEMTAAREARMERREARMAAKGKDMPDRPAREPRIGKRVDTDGDGQISLAEMTAQALERFDRMDANKDGAIDTAEREAQREKRKERRAARMGE</sequence>
<evidence type="ECO:0000313" key="5">
    <source>
        <dbReference type="Proteomes" id="UP000266693"/>
    </source>
</evidence>
<dbReference type="InterPro" id="IPR018247">
    <property type="entry name" value="EF_Hand_1_Ca_BS"/>
</dbReference>
<dbReference type="GO" id="GO:0005509">
    <property type="term" value="F:calcium ion binding"/>
    <property type="evidence" value="ECO:0007669"/>
    <property type="project" value="InterPro"/>
</dbReference>
<keyword evidence="5" id="KW-1185">Reference proteome</keyword>
<gene>
    <name evidence="4" type="ORF">D1610_14300</name>
</gene>
<dbReference type="OrthoDB" id="113323at2"/>
<reference evidence="4 5" key="1">
    <citation type="submission" date="2018-08" db="EMBL/GenBank/DDBJ databases">
        <title>The multiple taxonomic identification of Sphingomonas gilva.</title>
        <authorList>
            <person name="Zhu D."/>
            <person name="Zheng S."/>
        </authorList>
    </citation>
    <scope>NUCLEOTIDE SEQUENCE [LARGE SCALE GENOMIC DNA]</scope>
    <source>
        <strain evidence="4 5">ZDH117</strain>
    </source>
</reference>
<evidence type="ECO:0000313" key="4">
    <source>
        <dbReference type="EMBL" id="RHW16573.1"/>
    </source>
</evidence>
<dbReference type="AlphaFoldDB" id="A0A396RQL2"/>
<proteinExistence type="predicted"/>
<feature type="chain" id="PRO_5017464409" evidence="2">
    <location>
        <begin position="23"/>
        <end position="150"/>
    </location>
</feature>
<keyword evidence="2" id="KW-0732">Signal</keyword>
<evidence type="ECO:0000256" key="1">
    <source>
        <dbReference type="SAM" id="MobiDB-lite"/>
    </source>
</evidence>
<feature type="compositionally biased region" description="Basic and acidic residues" evidence="1">
    <location>
        <begin position="115"/>
        <end position="150"/>
    </location>
</feature>
<dbReference type="RefSeq" id="WP_118864885.1">
    <property type="nucleotide sequence ID" value="NZ_QWLV01000008.1"/>
</dbReference>
<evidence type="ECO:0000259" key="3">
    <source>
        <dbReference type="PROSITE" id="PS50222"/>
    </source>
</evidence>
<organism evidence="4 5">
    <name type="scientific">Sphingomonas gilva</name>
    <dbReference type="NCBI Taxonomy" id="2305907"/>
    <lineage>
        <taxon>Bacteria</taxon>
        <taxon>Pseudomonadati</taxon>
        <taxon>Pseudomonadota</taxon>
        <taxon>Alphaproteobacteria</taxon>
        <taxon>Sphingomonadales</taxon>
        <taxon>Sphingomonadaceae</taxon>
        <taxon>Sphingomonas</taxon>
    </lineage>
</organism>
<dbReference type="InterPro" id="IPR002048">
    <property type="entry name" value="EF_hand_dom"/>
</dbReference>
<accession>A0A396RQL2</accession>
<dbReference type="Pfam" id="PF13202">
    <property type="entry name" value="EF-hand_5"/>
    <property type="match status" value="3"/>
</dbReference>
<feature type="compositionally biased region" description="Basic and acidic residues" evidence="1">
    <location>
        <begin position="66"/>
        <end position="98"/>
    </location>
</feature>
<dbReference type="SUPFAM" id="SSF47473">
    <property type="entry name" value="EF-hand"/>
    <property type="match status" value="1"/>
</dbReference>
<feature type="domain" description="EF-hand" evidence="3">
    <location>
        <begin position="35"/>
        <end position="70"/>
    </location>
</feature>
<name>A0A396RQL2_9SPHN</name>
<feature type="region of interest" description="Disordered" evidence="1">
    <location>
        <begin position="66"/>
        <end position="150"/>
    </location>
</feature>
<feature type="signal peptide" evidence="2">
    <location>
        <begin position="1"/>
        <end position="22"/>
    </location>
</feature>
<comment type="caution">
    <text evidence="4">The sequence shown here is derived from an EMBL/GenBank/DDBJ whole genome shotgun (WGS) entry which is preliminary data.</text>
</comment>
<dbReference type="PROSITE" id="PS00018">
    <property type="entry name" value="EF_HAND_1"/>
    <property type="match status" value="2"/>
</dbReference>
<dbReference type="Proteomes" id="UP000266693">
    <property type="component" value="Unassembled WGS sequence"/>
</dbReference>
<protein>
    <submittedName>
        <fullName evidence="4">EF-hand domain-containing protein</fullName>
    </submittedName>
</protein>
<dbReference type="EMBL" id="QWLV01000008">
    <property type="protein sequence ID" value="RHW16573.1"/>
    <property type="molecule type" value="Genomic_DNA"/>
</dbReference>
<dbReference type="PROSITE" id="PS50222">
    <property type="entry name" value="EF_HAND_2"/>
    <property type="match status" value="1"/>
</dbReference>
<evidence type="ECO:0000256" key="2">
    <source>
        <dbReference type="SAM" id="SignalP"/>
    </source>
</evidence>